<dbReference type="AlphaFoldDB" id="A0A2Z2HPQ1"/>
<sequence length="113" mass="11857">MAGPSALRKRTASEPQYLVDQHQLGAVLDPLVLERDQFVDDATLSADDPFRALRGQVVEARVGWGGRDTNGVSASRMRTENGMTVSGESRVGLNGAGASSTNDTSAILGSHSS</sequence>
<accession>A0A2Z2HPQ1</accession>
<dbReference type="Proteomes" id="UP000250088">
    <property type="component" value="Chromosome"/>
</dbReference>
<feature type="region of interest" description="Disordered" evidence="1">
    <location>
        <begin position="64"/>
        <end position="113"/>
    </location>
</feature>
<gene>
    <name evidence="2" type="ORF">B1756_04125</name>
</gene>
<feature type="compositionally biased region" description="Polar residues" evidence="1">
    <location>
        <begin position="97"/>
        <end position="113"/>
    </location>
</feature>
<dbReference type="EMBL" id="CP019893">
    <property type="protein sequence ID" value="ARS89020.1"/>
    <property type="molecule type" value="Genomic_DNA"/>
</dbReference>
<keyword evidence="3" id="KW-1185">Reference proteome</keyword>
<name>A0A2Z2HPQ1_9EURY</name>
<evidence type="ECO:0000313" key="3">
    <source>
        <dbReference type="Proteomes" id="UP000250088"/>
    </source>
</evidence>
<evidence type="ECO:0000313" key="2">
    <source>
        <dbReference type="EMBL" id="ARS89020.1"/>
    </source>
</evidence>
<dbReference type="KEGG" id="naj:B1756_04125"/>
<evidence type="ECO:0000256" key="1">
    <source>
        <dbReference type="SAM" id="MobiDB-lite"/>
    </source>
</evidence>
<reference evidence="3" key="1">
    <citation type="submission" date="2017-02" db="EMBL/GenBank/DDBJ databases">
        <title>Natronthermophilus aegyptiacus gen. nov.,sp. nov., an aerobic, extremely halophilic alkalithermophilic archaeon isolated from the athalassohaline Wadi An Natrun, Egypt.</title>
        <authorList>
            <person name="Zhao B."/>
        </authorList>
    </citation>
    <scope>NUCLEOTIDE SEQUENCE [LARGE SCALE GENOMIC DNA]</scope>
    <source>
        <strain evidence="3">JW/NM-HA 15</strain>
    </source>
</reference>
<protein>
    <submittedName>
        <fullName evidence="2">Uncharacterized protein</fullName>
    </submittedName>
</protein>
<proteinExistence type="predicted"/>
<organism evidence="2 3">
    <name type="scientific">Natrarchaeobaculum aegyptiacum</name>
    <dbReference type="NCBI Taxonomy" id="745377"/>
    <lineage>
        <taxon>Archaea</taxon>
        <taxon>Methanobacteriati</taxon>
        <taxon>Methanobacteriota</taxon>
        <taxon>Stenosarchaea group</taxon>
        <taxon>Halobacteria</taxon>
        <taxon>Halobacteriales</taxon>
        <taxon>Natrialbaceae</taxon>
        <taxon>Natrarchaeobaculum</taxon>
    </lineage>
</organism>